<protein>
    <submittedName>
        <fullName evidence="4">Class I SAM-dependent methyltransferase</fullName>
    </submittedName>
</protein>
<evidence type="ECO:0000259" key="3">
    <source>
        <dbReference type="Pfam" id="PF08242"/>
    </source>
</evidence>
<proteinExistence type="predicted"/>
<dbReference type="AlphaFoldDB" id="A0A6G7YA88"/>
<keyword evidence="4" id="KW-0489">Methyltransferase</keyword>
<name>A0A6G7YA88_9ACTN</name>
<organism evidence="4 5">
    <name type="scientific">Propioniciclava coleopterorum</name>
    <dbReference type="NCBI Taxonomy" id="2714937"/>
    <lineage>
        <taxon>Bacteria</taxon>
        <taxon>Bacillati</taxon>
        <taxon>Actinomycetota</taxon>
        <taxon>Actinomycetes</taxon>
        <taxon>Propionibacteriales</taxon>
        <taxon>Propionibacteriaceae</taxon>
        <taxon>Propioniciclava</taxon>
    </lineage>
</organism>
<dbReference type="PANTHER" id="PTHR43861:SF3">
    <property type="entry name" value="PUTATIVE (AFU_ORTHOLOGUE AFUA_2G14390)-RELATED"/>
    <property type="match status" value="1"/>
</dbReference>
<reference evidence="4 5" key="1">
    <citation type="submission" date="2020-03" db="EMBL/GenBank/DDBJ databases">
        <title>Propioniciclava sp. nov., isolated from Hydrophilus acuminatus.</title>
        <authorList>
            <person name="Hyun D.-W."/>
            <person name="Bae J.-W."/>
        </authorList>
    </citation>
    <scope>NUCLEOTIDE SEQUENCE [LARGE SCALE GENOMIC DNA]</scope>
    <source>
        <strain evidence="4 5">HDW11</strain>
    </source>
</reference>
<dbReference type="Proteomes" id="UP000501058">
    <property type="component" value="Chromosome"/>
</dbReference>
<dbReference type="SUPFAM" id="SSF53335">
    <property type="entry name" value="S-adenosyl-L-methionine-dependent methyltransferases"/>
    <property type="match status" value="1"/>
</dbReference>
<sequence>MAHHHHDHNGGRGGHGHDHPHNGVDPADFFDERARDWDTPEKVASTHAIAEAIIAAVPLDASWDALEIGCGTGLLSLELGPRLRHVLLTDVSAGMLEVARERAAADPARYAVERRDLSAAPLARPVDLIFASMVLHHVADLDVLLTSLRASLRPGGWIALADLDADPQNTYHADDFAGHHGIDRDDLQAQLRGLGFVDVAARTATTITKAKDGEDFDHDVFLISGRLPG</sequence>
<keyword evidence="1 4" id="KW-0808">Transferase</keyword>
<evidence type="ECO:0000256" key="2">
    <source>
        <dbReference type="SAM" id="MobiDB-lite"/>
    </source>
</evidence>
<evidence type="ECO:0000313" key="4">
    <source>
        <dbReference type="EMBL" id="QIK73527.1"/>
    </source>
</evidence>
<keyword evidence="5" id="KW-1185">Reference proteome</keyword>
<feature type="domain" description="Methyltransferase type 12" evidence="3">
    <location>
        <begin position="66"/>
        <end position="158"/>
    </location>
</feature>
<dbReference type="InterPro" id="IPR029063">
    <property type="entry name" value="SAM-dependent_MTases_sf"/>
</dbReference>
<gene>
    <name evidence="4" type="ORF">G7070_16230</name>
</gene>
<dbReference type="GO" id="GO:0032259">
    <property type="term" value="P:methylation"/>
    <property type="evidence" value="ECO:0007669"/>
    <property type="project" value="UniProtKB-KW"/>
</dbReference>
<dbReference type="InterPro" id="IPR013217">
    <property type="entry name" value="Methyltransf_12"/>
</dbReference>
<evidence type="ECO:0000256" key="1">
    <source>
        <dbReference type="ARBA" id="ARBA00022679"/>
    </source>
</evidence>
<dbReference type="RefSeq" id="WP_166234595.1">
    <property type="nucleotide sequence ID" value="NZ_CP049865.1"/>
</dbReference>
<dbReference type="Gene3D" id="3.40.50.150">
    <property type="entry name" value="Vaccinia Virus protein VP39"/>
    <property type="match status" value="1"/>
</dbReference>
<dbReference type="CDD" id="cd02440">
    <property type="entry name" value="AdoMet_MTases"/>
    <property type="match status" value="1"/>
</dbReference>
<feature type="region of interest" description="Disordered" evidence="2">
    <location>
        <begin position="1"/>
        <end position="29"/>
    </location>
</feature>
<dbReference type="KEGG" id="prv:G7070_16230"/>
<dbReference type="EMBL" id="CP049865">
    <property type="protein sequence ID" value="QIK73527.1"/>
    <property type="molecule type" value="Genomic_DNA"/>
</dbReference>
<dbReference type="Pfam" id="PF08242">
    <property type="entry name" value="Methyltransf_12"/>
    <property type="match status" value="1"/>
</dbReference>
<accession>A0A6G7YA88</accession>
<dbReference type="GO" id="GO:0008168">
    <property type="term" value="F:methyltransferase activity"/>
    <property type="evidence" value="ECO:0007669"/>
    <property type="project" value="UniProtKB-KW"/>
</dbReference>
<evidence type="ECO:0000313" key="5">
    <source>
        <dbReference type="Proteomes" id="UP000501058"/>
    </source>
</evidence>
<dbReference type="PANTHER" id="PTHR43861">
    <property type="entry name" value="TRANS-ACONITATE 2-METHYLTRANSFERASE-RELATED"/>
    <property type="match status" value="1"/>
</dbReference>